<organism evidence="6 7">
    <name type="scientific">Neurospora intermedia</name>
    <dbReference type="NCBI Taxonomy" id="5142"/>
    <lineage>
        <taxon>Eukaryota</taxon>
        <taxon>Fungi</taxon>
        <taxon>Dikarya</taxon>
        <taxon>Ascomycota</taxon>
        <taxon>Pezizomycotina</taxon>
        <taxon>Sordariomycetes</taxon>
        <taxon>Sordariomycetidae</taxon>
        <taxon>Sordariales</taxon>
        <taxon>Sordariaceae</taxon>
        <taxon>Neurospora</taxon>
    </lineage>
</organism>
<evidence type="ECO:0000256" key="2">
    <source>
        <dbReference type="ARBA" id="ARBA00022827"/>
    </source>
</evidence>
<dbReference type="Gene3D" id="3.40.30.120">
    <property type="match status" value="1"/>
</dbReference>
<dbReference type="Gene3D" id="3.30.9.10">
    <property type="entry name" value="D-Amino Acid Oxidase, subunit A, domain 2"/>
    <property type="match status" value="1"/>
</dbReference>
<feature type="domain" description="FAD-binding" evidence="5">
    <location>
        <begin position="146"/>
        <end position="516"/>
    </location>
</feature>
<name>A0ABR3D9S6_NEUIN</name>
<dbReference type="EMBL" id="JAVLET010000007">
    <property type="protein sequence ID" value="KAL0468618.1"/>
    <property type="molecule type" value="Genomic_DNA"/>
</dbReference>
<dbReference type="Proteomes" id="UP001451303">
    <property type="component" value="Unassembled WGS sequence"/>
</dbReference>
<accession>A0ABR3D9S6</accession>
<evidence type="ECO:0000313" key="6">
    <source>
        <dbReference type="EMBL" id="KAL0468618.1"/>
    </source>
</evidence>
<keyword evidence="1" id="KW-0285">Flavoprotein</keyword>
<reference evidence="6 7" key="1">
    <citation type="submission" date="2023-09" db="EMBL/GenBank/DDBJ databases">
        <title>Multi-omics analysis of a traditional fermented food reveals byproduct-associated fungal strains for waste-to-food upcycling.</title>
        <authorList>
            <consortium name="Lawrence Berkeley National Laboratory"/>
            <person name="Rekdal V.M."/>
            <person name="Villalobos-Escobedo J.M."/>
            <person name="Rodriguez-Valeron N."/>
            <person name="Garcia M.O."/>
            <person name="Vasquez D.P."/>
            <person name="Damayanti I."/>
            <person name="Sorensen P.M."/>
            <person name="Baidoo E.E."/>
            <person name="De Carvalho A.C."/>
            <person name="Riley R."/>
            <person name="Lipzen A."/>
            <person name="He G."/>
            <person name="Yan M."/>
            <person name="Haridas S."/>
            <person name="Daum C."/>
            <person name="Yoshinaga Y."/>
            <person name="Ng V."/>
            <person name="Grigoriev I.V."/>
            <person name="Munk R."/>
            <person name="Nuraida L."/>
            <person name="Wijaya C.H."/>
            <person name="Morales P.-C."/>
            <person name="Keasling J.D."/>
        </authorList>
    </citation>
    <scope>NUCLEOTIDE SEQUENCE [LARGE SCALE GENOMIC DNA]</scope>
    <source>
        <strain evidence="6 7">FGSC 2613</strain>
    </source>
</reference>
<dbReference type="PANTHER" id="PTHR43004">
    <property type="entry name" value="TRK SYSTEM POTASSIUM UPTAKE PROTEIN"/>
    <property type="match status" value="1"/>
</dbReference>
<keyword evidence="2" id="KW-0274">FAD</keyword>
<dbReference type="InterPro" id="IPR050641">
    <property type="entry name" value="RIFMO-like"/>
</dbReference>
<dbReference type="SUPFAM" id="SSF51905">
    <property type="entry name" value="FAD/NAD(P)-binding domain"/>
    <property type="match status" value="1"/>
</dbReference>
<evidence type="ECO:0000256" key="1">
    <source>
        <dbReference type="ARBA" id="ARBA00022630"/>
    </source>
</evidence>
<evidence type="ECO:0000259" key="5">
    <source>
        <dbReference type="Pfam" id="PF01494"/>
    </source>
</evidence>
<dbReference type="Pfam" id="PF01494">
    <property type="entry name" value="FAD_binding_3"/>
    <property type="match status" value="1"/>
</dbReference>
<sequence>MNIVFSKEEKKKKKKETASASKLHHHHLPPSSHPHSEFPIDASKVPFGADPIRSPCPCRPACLPLTRLGMQWKMEITTVWPGAGGGLEHGVRPATAVHRDLPKLRGVDNEGATFFLVRDEPTPELDDRRGYSPAMTQTEKHNILQTDLLIVGAGPAGASLACFLAAHGRTGILIAAAPGTADTPRAHITNMAALECLRDIELEQECRLAGTDSKHMEHTRWCRSMAGEEFARVYSWGHDPKHKGAYEEASPCDHIDLPQTLLEPILVKRATHAGWTVRFNTRYMRLSRPSPDVILSEVLDELTGQTYFIQSRYLFGCDGARSQVVRELQLPLIKKPGQGLALNVFVRADLSHLMENRSGNLHWVFNPEEEEYPVWGKECIVRMVRAWDEWMFIFLPQPGADLKADDMSATNDEYVKRVKQVIGDENVDVTLLHASKWWINEVVAERYSDGGNVFCFGDATHRHPPFNGLGSNTCIQDAFNLAWKVDYVMSGKAGKQLLDSFDKERQPVGMDIVTRANQGLRDHCGWQKTLGLLENDMEKTRKILAEFEDPGEKGRLRRKAFREGIENTTTEFHGLGIEMNQKYVSKAVYLADQGEAPPAPKDTVKTLQVTTYPGRRLPHAWLNTRVPGKKISTIDLAGHRRFCLLTGPGGQAWKEAVKAVGEKLGVEVVAYSIGWKQDYEDVYFDWAERREIEDDGCVLVRPDRFVAWRSRSVIEKPEVKLEEVLRNVRHRVSLHVSVLSVVGDRDSNLNLK</sequence>
<protein>
    <submittedName>
        <fullName evidence="6">FAD binding domain-containing protein</fullName>
    </submittedName>
</protein>
<proteinExistence type="predicted"/>
<dbReference type="PANTHER" id="PTHR43004:SF8">
    <property type="entry name" value="FAD-BINDING DOMAIN-CONTAINING PROTEIN-RELATED"/>
    <property type="match status" value="1"/>
</dbReference>
<keyword evidence="3" id="KW-0560">Oxidoreductase</keyword>
<dbReference type="Pfam" id="PF21274">
    <property type="entry name" value="Rng_hyd_C"/>
    <property type="match status" value="1"/>
</dbReference>
<gene>
    <name evidence="6" type="ORF">QR685DRAFT_591174</name>
</gene>
<evidence type="ECO:0000313" key="7">
    <source>
        <dbReference type="Proteomes" id="UP001451303"/>
    </source>
</evidence>
<keyword evidence="7" id="KW-1185">Reference proteome</keyword>
<feature type="region of interest" description="Disordered" evidence="4">
    <location>
        <begin position="1"/>
        <end position="42"/>
    </location>
</feature>
<dbReference type="InterPro" id="IPR036188">
    <property type="entry name" value="FAD/NAD-bd_sf"/>
</dbReference>
<dbReference type="PRINTS" id="PR00420">
    <property type="entry name" value="RNGMNOXGNASE"/>
</dbReference>
<comment type="caution">
    <text evidence="6">The sequence shown here is derived from an EMBL/GenBank/DDBJ whole genome shotgun (WGS) entry which is preliminary data.</text>
</comment>
<dbReference type="InterPro" id="IPR002938">
    <property type="entry name" value="FAD-bd"/>
</dbReference>
<evidence type="ECO:0000256" key="4">
    <source>
        <dbReference type="SAM" id="MobiDB-lite"/>
    </source>
</evidence>
<evidence type="ECO:0000256" key="3">
    <source>
        <dbReference type="ARBA" id="ARBA00023002"/>
    </source>
</evidence>
<dbReference type="Gene3D" id="3.50.50.60">
    <property type="entry name" value="FAD/NAD(P)-binding domain"/>
    <property type="match status" value="1"/>
</dbReference>